<keyword evidence="2 5" id="KW-0560">Oxidoreductase</keyword>
<dbReference type="RefSeq" id="WP_145247142.1">
    <property type="nucleotide sequence ID" value="NZ_CP036278.1"/>
</dbReference>
<dbReference type="PANTHER" id="PTHR44196">
    <property type="entry name" value="DEHYDROGENASE/REDUCTASE SDR FAMILY MEMBER 7B"/>
    <property type="match status" value="1"/>
</dbReference>
<dbReference type="Pfam" id="PF00106">
    <property type="entry name" value="adh_short"/>
    <property type="match status" value="1"/>
</dbReference>
<dbReference type="AlphaFoldDB" id="A0A518ANU3"/>
<reference evidence="5 6" key="1">
    <citation type="submission" date="2019-02" db="EMBL/GenBank/DDBJ databases">
        <title>Deep-cultivation of Planctomycetes and their phenomic and genomic characterization uncovers novel biology.</title>
        <authorList>
            <person name="Wiegand S."/>
            <person name="Jogler M."/>
            <person name="Boedeker C."/>
            <person name="Pinto D."/>
            <person name="Vollmers J."/>
            <person name="Rivas-Marin E."/>
            <person name="Kohn T."/>
            <person name="Peeters S.H."/>
            <person name="Heuer A."/>
            <person name="Rast P."/>
            <person name="Oberbeckmann S."/>
            <person name="Bunk B."/>
            <person name="Jeske O."/>
            <person name="Meyerdierks A."/>
            <person name="Storesund J.E."/>
            <person name="Kallscheuer N."/>
            <person name="Luecker S."/>
            <person name="Lage O.M."/>
            <person name="Pohl T."/>
            <person name="Merkel B.J."/>
            <person name="Hornburger P."/>
            <person name="Mueller R.-W."/>
            <person name="Bruemmer F."/>
            <person name="Labrenz M."/>
            <person name="Spormann A.M."/>
            <person name="Op den Camp H."/>
            <person name="Overmann J."/>
            <person name="Amann R."/>
            <person name="Jetten M.S.M."/>
            <person name="Mascher T."/>
            <person name="Medema M.H."/>
            <person name="Devos D.P."/>
            <person name="Kaster A.-K."/>
            <person name="Ovreas L."/>
            <person name="Rohde M."/>
            <person name="Galperin M.Y."/>
            <person name="Jogler C."/>
        </authorList>
    </citation>
    <scope>NUCLEOTIDE SEQUENCE [LARGE SCALE GENOMIC DNA]</scope>
    <source>
        <strain evidence="5 6">Pan181</strain>
    </source>
</reference>
<protein>
    <submittedName>
        <fullName evidence="5">Oxidoreductase SadH</fullName>
        <ecNumber evidence="5">1.-.-.-</ecNumber>
    </submittedName>
</protein>
<gene>
    <name evidence="5" type="primary">sadH</name>
    <name evidence="5" type="ORF">Pan181_25970</name>
</gene>
<dbReference type="EC" id="1.-.-.-" evidence="5"/>
<dbReference type="KEGG" id="amuc:Pan181_25970"/>
<dbReference type="PANTHER" id="PTHR44196:SF1">
    <property type="entry name" value="DEHYDROGENASE_REDUCTASE SDR FAMILY MEMBER 7B"/>
    <property type="match status" value="1"/>
</dbReference>
<evidence type="ECO:0000256" key="1">
    <source>
        <dbReference type="ARBA" id="ARBA00006484"/>
    </source>
</evidence>
<dbReference type="Gene3D" id="3.40.50.720">
    <property type="entry name" value="NAD(P)-binding Rossmann-like Domain"/>
    <property type="match status" value="1"/>
</dbReference>
<accession>A0A518ANU3</accession>
<evidence type="ECO:0000256" key="3">
    <source>
        <dbReference type="RuleBase" id="RU000363"/>
    </source>
</evidence>
<dbReference type="InterPro" id="IPR020904">
    <property type="entry name" value="Sc_DH/Rdtase_CS"/>
</dbReference>
<evidence type="ECO:0000256" key="2">
    <source>
        <dbReference type="ARBA" id="ARBA00023002"/>
    </source>
</evidence>
<proteinExistence type="inferred from homology"/>
<dbReference type="SUPFAM" id="SSF51735">
    <property type="entry name" value="NAD(P)-binding Rossmann-fold domains"/>
    <property type="match status" value="1"/>
</dbReference>
<dbReference type="SMART" id="SM00822">
    <property type="entry name" value="PKS_KR"/>
    <property type="match status" value="1"/>
</dbReference>
<evidence type="ECO:0000259" key="4">
    <source>
        <dbReference type="SMART" id="SM00822"/>
    </source>
</evidence>
<sequence length="291" mass="31554">MKILKGKRALVTGAASGIGRELALRLADQGMHLLLADRDEPGMAETARIAADAGVSIATQQYDASITESVSALARAAEHLPGGVDLLVNNAGIAYYGPTDRMSLEHFDRVISINMLSHIRLTQELLPMLLSRPDTHILNVCSIMGLVGLPKVCAYNAAKFGLVGYTESLRSEYGPQGLGVTALCPGLVRTNLFDTALSKTVQDHKNPPRWTTTTAEQVAKAAIKGIRRNRRVVVVEPIAKTLCVLKRFAPGLVDFALHIGRKRKEAKRLAYWAARQTPPPISNDEETREAA</sequence>
<dbReference type="InterPro" id="IPR036291">
    <property type="entry name" value="NAD(P)-bd_dom_sf"/>
</dbReference>
<dbReference type="GO" id="GO:0016020">
    <property type="term" value="C:membrane"/>
    <property type="evidence" value="ECO:0007669"/>
    <property type="project" value="TreeGrafter"/>
</dbReference>
<dbReference type="PRINTS" id="PR00080">
    <property type="entry name" value="SDRFAMILY"/>
</dbReference>
<organism evidence="5 6">
    <name type="scientific">Aeoliella mucimassa</name>
    <dbReference type="NCBI Taxonomy" id="2527972"/>
    <lineage>
        <taxon>Bacteria</taxon>
        <taxon>Pseudomonadati</taxon>
        <taxon>Planctomycetota</taxon>
        <taxon>Planctomycetia</taxon>
        <taxon>Pirellulales</taxon>
        <taxon>Lacipirellulaceae</taxon>
        <taxon>Aeoliella</taxon>
    </lineage>
</organism>
<comment type="similarity">
    <text evidence="1 3">Belongs to the short-chain dehydrogenases/reductases (SDR) family.</text>
</comment>
<dbReference type="PROSITE" id="PS00061">
    <property type="entry name" value="ADH_SHORT"/>
    <property type="match status" value="1"/>
</dbReference>
<dbReference type="InterPro" id="IPR057326">
    <property type="entry name" value="KR_dom"/>
</dbReference>
<dbReference type="GO" id="GO:0016491">
    <property type="term" value="F:oxidoreductase activity"/>
    <property type="evidence" value="ECO:0007669"/>
    <property type="project" value="UniProtKB-KW"/>
</dbReference>
<dbReference type="CDD" id="cd05233">
    <property type="entry name" value="SDR_c"/>
    <property type="match status" value="1"/>
</dbReference>
<dbReference type="OrthoDB" id="9810734at2"/>
<keyword evidence="6" id="KW-1185">Reference proteome</keyword>
<feature type="domain" description="Ketoreductase" evidence="4">
    <location>
        <begin position="7"/>
        <end position="186"/>
    </location>
</feature>
<name>A0A518ANU3_9BACT</name>
<dbReference type="EMBL" id="CP036278">
    <property type="protein sequence ID" value="QDU56388.1"/>
    <property type="molecule type" value="Genomic_DNA"/>
</dbReference>
<evidence type="ECO:0000313" key="5">
    <source>
        <dbReference type="EMBL" id="QDU56388.1"/>
    </source>
</evidence>
<dbReference type="InterPro" id="IPR002347">
    <property type="entry name" value="SDR_fam"/>
</dbReference>
<evidence type="ECO:0000313" key="6">
    <source>
        <dbReference type="Proteomes" id="UP000315750"/>
    </source>
</evidence>
<dbReference type="PRINTS" id="PR00081">
    <property type="entry name" value="GDHRDH"/>
</dbReference>
<dbReference type="Proteomes" id="UP000315750">
    <property type="component" value="Chromosome"/>
</dbReference>